<keyword evidence="4" id="KW-1185">Reference proteome</keyword>
<protein>
    <submittedName>
        <fullName evidence="3">NAD(P)-dependent dehydrogenase, short-chain alcohol dehydrogenase family</fullName>
    </submittedName>
</protein>
<dbReference type="InterPro" id="IPR002347">
    <property type="entry name" value="SDR_fam"/>
</dbReference>
<dbReference type="InterPro" id="IPR050259">
    <property type="entry name" value="SDR"/>
</dbReference>
<dbReference type="AlphaFoldDB" id="A0A1I3T1J4"/>
<evidence type="ECO:0000313" key="3">
    <source>
        <dbReference type="EMBL" id="SFJ64978.1"/>
    </source>
</evidence>
<dbReference type="FunFam" id="3.40.50.720:FF:000084">
    <property type="entry name" value="Short-chain dehydrogenase reductase"/>
    <property type="match status" value="1"/>
</dbReference>
<dbReference type="RefSeq" id="WP_066604151.1">
    <property type="nucleotide sequence ID" value="NZ_FORY01000007.1"/>
</dbReference>
<dbReference type="Pfam" id="PF13561">
    <property type="entry name" value="adh_short_C2"/>
    <property type="match status" value="1"/>
</dbReference>
<evidence type="ECO:0000259" key="2">
    <source>
        <dbReference type="SMART" id="SM00822"/>
    </source>
</evidence>
<feature type="domain" description="Ketoreductase" evidence="2">
    <location>
        <begin position="8"/>
        <end position="187"/>
    </location>
</feature>
<dbReference type="InterPro" id="IPR020904">
    <property type="entry name" value="Sc_DH/Rdtase_CS"/>
</dbReference>
<sequence length="260" mass="26934">MTNRTTYGTAFITGGGSGIGRASALRLAQSGAQVAVSDLNIDAARAVAHEIKTAGGEATAVALDVTDAQGLPAAVSDAEDQFGPIDILVNSAGLILVEPLLEFSQASWRQVMEVNVTGTFQVSQYVAQGMAHRGYGRIINISSISGLRAGVGRVAYGTSKAAILGLTRQFALELGPRGVTTNAIAPGVVETPMTLNAYSEETWSRVLDMVPARRRGQPEDIAEAVAYLASPAASYVNGEVLTVDGGYMATGMTQTGNLEA</sequence>
<dbReference type="EMBL" id="FORY01000007">
    <property type="protein sequence ID" value="SFJ64978.1"/>
    <property type="molecule type" value="Genomic_DNA"/>
</dbReference>
<name>A0A1I3T1J4_9RHOB</name>
<dbReference type="PANTHER" id="PTHR42879">
    <property type="entry name" value="3-OXOACYL-(ACYL-CARRIER-PROTEIN) REDUCTASE"/>
    <property type="match status" value="1"/>
</dbReference>
<dbReference type="NCBIfam" id="NF005559">
    <property type="entry name" value="PRK07231.1"/>
    <property type="match status" value="1"/>
</dbReference>
<dbReference type="SMART" id="SM00822">
    <property type="entry name" value="PKS_KR"/>
    <property type="match status" value="1"/>
</dbReference>
<dbReference type="PRINTS" id="PR00080">
    <property type="entry name" value="SDRFAMILY"/>
</dbReference>
<dbReference type="PROSITE" id="PS00061">
    <property type="entry name" value="ADH_SHORT"/>
    <property type="match status" value="1"/>
</dbReference>
<dbReference type="OrthoDB" id="154414at2"/>
<dbReference type="Gene3D" id="3.40.50.720">
    <property type="entry name" value="NAD(P)-binding Rossmann-like Domain"/>
    <property type="match status" value="1"/>
</dbReference>
<evidence type="ECO:0000313" key="4">
    <source>
        <dbReference type="Proteomes" id="UP000183299"/>
    </source>
</evidence>
<dbReference type="NCBIfam" id="NF009466">
    <property type="entry name" value="PRK12826.1-2"/>
    <property type="match status" value="1"/>
</dbReference>
<evidence type="ECO:0000256" key="1">
    <source>
        <dbReference type="ARBA" id="ARBA00006484"/>
    </source>
</evidence>
<dbReference type="InterPro" id="IPR036291">
    <property type="entry name" value="NAD(P)-bd_dom_sf"/>
</dbReference>
<organism evidence="3 4">
    <name type="scientific">Celeribacter halophilus</name>
    <dbReference type="NCBI Taxonomy" id="576117"/>
    <lineage>
        <taxon>Bacteria</taxon>
        <taxon>Pseudomonadati</taxon>
        <taxon>Pseudomonadota</taxon>
        <taxon>Alphaproteobacteria</taxon>
        <taxon>Rhodobacterales</taxon>
        <taxon>Roseobacteraceae</taxon>
        <taxon>Celeribacter</taxon>
    </lineage>
</organism>
<reference evidence="3 4" key="1">
    <citation type="submission" date="2016-10" db="EMBL/GenBank/DDBJ databases">
        <authorList>
            <person name="de Groot N.N."/>
        </authorList>
    </citation>
    <scope>NUCLEOTIDE SEQUENCE [LARGE SCALE GENOMIC DNA]</scope>
    <source>
        <strain evidence="3 4">CGMCC 1.8891</strain>
    </source>
</reference>
<comment type="similarity">
    <text evidence="1">Belongs to the short-chain dehydrogenases/reductases (SDR) family.</text>
</comment>
<dbReference type="GO" id="GO:0032787">
    <property type="term" value="P:monocarboxylic acid metabolic process"/>
    <property type="evidence" value="ECO:0007669"/>
    <property type="project" value="UniProtKB-ARBA"/>
</dbReference>
<dbReference type="PANTHER" id="PTHR42879:SF2">
    <property type="entry name" value="3-OXOACYL-[ACYL-CARRIER-PROTEIN] REDUCTASE FABG"/>
    <property type="match status" value="1"/>
</dbReference>
<dbReference type="Proteomes" id="UP000183299">
    <property type="component" value="Unassembled WGS sequence"/>
</dbReference>
<dbReference type="SUPFAM" id="SSF51735">
    <property type="entry name" value="NAD(P)-binding Rossmann-fold domains"/>
    <property type="match status" value="1"/>
</dbReference>
<dbReference type="PRINTS" id="PR00081">
    <property type="entry name" value="GDHRDH"/>
</dbReference>
<gene>
    <name evidence="3" type="ORF">SAMN04488138_107214</name>
</gene>
<dbReference type="InterPro" id="IPR057326">
    <property type="entry name" value="KR_dom"/>
</dbReference>
<dbReference type="STRING" id="576117.SAMN04488138_107214"/>
<accession>A0A1I3T1J4</accession>
<proteinExistence type="inferred from homology"/>
<dbReference type="GeneID" id="98664922"/>